<keyword evidence="10 11" id="KW-0066">ATP synthesis</keyword>
<evidence type="ECO:0000256" key="9">
    <source>
        <dbReference type="ARBA" id="ARBA00023136"/>
    </source>
</evidence>
<name>A0ABV5IR35_9ACTN</name>
<dbReference type="RefSeq" id="WP_189650387.1">
    <property type="nucleotide sequence ID" value="NZ_BMRC01000013.1"/>
</dbReference>
<keyword evidence="6 11" id="KW-0375">Hydrogen ion transport</keyword>
<evidence type="ECO:0000256" key="2">
    <source>
        <dbReference type="ARBA" id="ARBA00006810"/>
    </source>
</evidence>
<dbReference type="Gene3D" id="1.20.120.220">
    <property type="entry name" value="ATP synthase, F0 complex, subunit A"/>
    <property type="match status" value="1"/>
</dbReference>
<evidence type="ECO:0000256" key="6">
    <source>
        <dbReference type="ARBA" id="ARBA00022781"/>
    </source>
</evidence>
<dbReference type="NCBIfam" id="TIGR01131">
    <property type="entry name" value="ATP_synt_6_or_A"/>
    <property type="match status" value="1"/>
</dbReference>
<gene>
    <name evidence="11 13" type="primary">atpB</name>
    <name evidence="13" type="ORF">ACFFV7_37820</name>
</gene>
<dbReference type="InterPro" id="IPR023011">
    <property type="entry name" value="ATP_synth_F0_asu_AS"/>
</dbReference>
<feature type="transmembrane region" description="Helical" evidence="11">
    <location>
        <begin position="157"/>
        <end position="177"/>
    </location>
</feature>
<comment type="similarity">
    <text evidence="2 11 12">Belongs to the ATPase A chain family.</text>
</comment>
<dbReference type="HAMAP" id="MF_01393">
    <property type="entry name" value="ATP_synth_a_bact"/>
    <property type="match status" value="1"/>
</dbReference>
<comment type="function">
    <text evidence="11 12">Key component of the proton channel; it plays a direct role in the translocation of protons across the membrane.</text>
</comment>
<dbReference type="InterPro" id="IPR000568">
    <property type="entry name" value="ATP_synth_F0_asu"/>
</dbReference>
<keyword evidence="7 11" id="KW-1133">Transmembrane helix</keyword>
<dbReference type="InterPro" id="IPR035908">
    <property type="entry name" value="F0_ATP_A_sf"/>
</dbReference>
<protein>
    <recommendedName>
        <fullName evidence="11 12">ATP synthase subunit a</fullName>
    </recommendedName>
    <alternativeName>
        <fullName evidence="11">ATP synthase F0 sector subunit a</fullName>
    </alternativeName>
    <alternativeName>
        <fullName evidence="11">F-ATPase subunit 6</fullName>
    </alternativeName>
</protein>
<accession>A0ABV5IR35</accession>
<feature type="transmembrane region" description="Helical" evidence="11">
    <location>
        <begin position="118"/>
        <end position="136"/>
    </location>
</feature>
<reference evidence="13 14" key="1">
    <citation type="submission" date="2024-09" db="EMBL/GenBank/DDBJ databases">
        <authorList>
            <person name="Sun Q."/>
            <person name="Mori K."/>
        </authorList>
    </citation>
    <scope>NUCLEOTIDE SEQUENCE [LARGE SCALE GENOMIC DNA]</scope>
    <source>
        <strain evidence="13 14">CCM 3426</strain>
    </source>
</reference>
<evidence type="ECO:0000313" key="14">
    <source>
        <dbReference type="Proteomes" id="UP001589647"/>
    </source>
</evidence>
<evidence type="ECO:0000256" key="8">
    <source>
        <dbReference type="ARBA" id="ARBA00023065"/>
    </source>
</evidence>
<dbReference type="CDD" id="cd00310">
    <property type="entry name" value="ATP-synt_Fo_a_6"/>
    <property type="match status" value="1"/>
</dbReference>
<evidence type="ECO:0000256" key="5">
    <source>
        <dbReference type="ARBA" id="ARBA00022692"/>
    </source>
</evidence>
<dbReference type="Pfam" id="PF00119">
    <property type="entry name" value="ATP-synt_A"/>
    <property type="match status" value="1"/>
</dbReference>
<feature type="transmembrane region" description="Helical" evidence="11">
    <location>
        <begin position="183"/>
        <end position="205"/>
    </location>
</feature>
<evidence type="ECO:0000313" key="13">
    <source>
        <dbReference type="EMBL" id="MFB9207001.1"/>
    </source>
</evidence>
<keyword evidence="8 11" id="KW-0406">Ion transport</keyword>
<keyword evidence="14" id="KW-1185">Reference proteome</keyword>
<keyword evidence="4 11" id="KW-0138">CF(0)</keyword>
<evidence type="ECO:0000256" key="12">
    <source>
        <dbReference type="RuleBase" id="RU000483"/>
    </source>
</evidence>
<dbReference type="PANTHER" id="PTHR11410">
    <property type="entry name" value="ATP SYNTHASE SUBUNIT A"/>
    <property type="match status" value="1"/>
</dbReference>
<dbReference type="PROSITE" id="PS00449">
    <property type="entry name" value="ATPASE_A"/>
    <property type="match status" value="1"/>
</dbReference>
<dbReference type="SUPFAM" id="SSF81336">
    <property type="entry name" value="F1F0 ATP synthase subunit A"/>
    <property type="match status" value="1"/>
</dbReference>
<dbReference type="InterPro" id="IPR045083">
    <property type="entry name" value="ATP_synth_F0_asu_bact/mt"/>
</dbReference>
<feature type="transmembrane region" description="Helical" evidence="11">
    <location>
        <begin position="86"/>
        <end position="106"/>
    </location>
</feature>
<dbReference type="EMBL" id="JBHMEI010000044">
    <property type="protein sequence ID" value="MFB9207001.1"/>
    <property type="molecule type" value="Genomic_DNA"/>
</dbReference>
<keyword evidence="11" id="KW-1003">Cell membrane</keyword>
<proteinExistence type="inferred from homology"/>
<comment type="caution">
    <text evidence="13">The sequence shown here is derived from an EMBL/GenBank/DDBJ whole genome shotgun (WGS) entry which is preliminary data.</text>
</comment>
<evidence type="ECO:0000256" key="10">
    <source>
        <dbReference type="ARBA" id="ARBA00023310"/>
    </source>
</evidence>
<dbReference type="PANTHER" id="PTHR11410:SF0">
    <property type="entry name" value="ATP SYNTHASE SUBUNIT A"/>
    <property type="match status" value="1"/>
</dbReference>
<keyword evidence="3 11" id="KW-0813">Transport</keyword>
<keyword evidence="5 11" id="KW-0812">Transmembrane</keyword>
<feature type="transmembrane region" description="Helical" evidence="11">
    <location>
        <begin position="31"/>
        <end position="49"/>
    </location>
</feature>
<evidence type="ECO:0000256" key="1">
    <source>
        <dbReference type="ARBA" id="ARBA00004141"/>
    </source>
</evidence>
<evidence type="ECO:0000256" key="7">
    <source>
        <dbReference type="ARBA" id="ARBA00022989"/>
    </source>
</evidence>
<feature type="transmembrane region" description="Helical" evidence="11">
    <location>
        <begin position="217"/>
        <end position="241"/>
    </location>
</feature>
<evidence type="ECO:0000256" key="4">
    <source>
        <dbReference type="ARBA" id="ARBA00022547"/>
    </source>
</evidence>
<evidence type="ECO:0000256" key="11">
    <source>
        <dbReference type="HAMAP-Rule" id="MF_01393"/>
    </source>
</evidence>
<sequence>MPSDDFRPPGPELFDYPPLWDGAPFWLTKPVLLAVVGVLVVCALAWGAFSRPKLVPRGLQNAGEYAYVFVRDQIARPWLGKDADRWMPLLLTFFLLILLWNVMGVIPLLQFPVTAHVAFPWVLAGVVYVLKLYLGFRHQGLAGYLRNAMFPEGLPKALALTVYAPLELLYIFVTAPFTHAVRLFANMFAGHTLLAFFSAVGYWFLVERPTVGGVAVGVLGVFMTCLLTAFEIFVMFLQAYLFTMLTAMYLGQSLHPEH</sequence>
<organism evidence="13 14">
    <name type="scientific">Nonomuraea spiralis</name>
    <dbReference type="NCBI Taxonomy" id="46182"/>
    <lineage>
        <taxon>Bacteria</taxon>
        <taxon>Bacillati</taxon>
        <taxon>Actinomycetota</taxon>
        <taxon>Actinomycetes</taxon>
        <taxon>Streptosporangiales</taxon>
        <taxon>Streptosporangiaceae</taxon>
        <taxon>Nonomuraea</taxon>
    </lineage>
</organism>
<dbReference type="PRINTS" id="PR00123">
    <property type="entry name" value="ATPASEA"/>
</dbReference>
<dbReference type="Proteomes" id="UP001589647">
    <property type="component" value="Unassembled WGS sequence"/>
</dbReference>
<evidence type="ECO:0000256" key="3">
    <source>
        <dbReference type="ARBA" id="ARBA00022448"/>
    </source>
</evidence>
<keyword evidence="9 11" id="KW-0472">Membrane</keyword>
<comment type="subcellular location">
    <subcellularLocation>
        <location evidence="11 12">Cell membrane</location>
        <topology evidence="11 12">Multi-pass membrane protein</topology>
    </subcellularLocation>
    <subcellularLocation>
        <location evidence="1">Membrane</location>
        <topology evidence="1">Multi-pass membrane protein</topology>
    </subcellularLocation>
</comment>